<evidence type="ECO:0000256" key="1">
    <source>
        <dbReference type="SAM" id="SignalP"/>
    </source>
</evidence>
<keyword evidence="3" id="KW-1185">Reference proteome</keyword>
<gene>
    <name evidence="2" type="ORF">THOM_2302</name>
</gene>
<dbReference type="HOGENOM" id="CLU_909692_0_0_1"/>
<organism evidence="2 3">
    <name type="scientific">Trachipleistophora hominis</name>
    <name type="common">Microsporidian parasite</name>
    <dbReference type="NCBI Taxonomy" id="72359"/>
    <lineage>
        <taxon>Eukaryota</taxon>
        <taxon>Fungi</taxon>
        <taxon>Fungi incertae sedis</taxon>
        <taxon>Microsporidia</taxon>
        <taxon>Pleistophoridae</taxon>
        <taxon>Trachipleistophora</taxon>
    </lineage>
</organism>
<accession>L7JTI4</accession>
<evidence type="ECO:0000313" key="3">
    <source>
        <dbReference type="Proteomes" id="UP000011185"/>
    </source>
</evidence>
<reference evidence="2 3" key="1">
    <citation type="journal article" date="2012" name="PLoS Pathog.">
        <title>The genome of the obligate intracellular parasite Trachipleistophora hominis: new insights into microsporidian genome dynamics and reductive evolution.</title>
        <authorList>
            <person name="Heinz E."/>
            <person name="Williams T.A."/>
            <person name="Nakjang S."/>
            <person name="Noel C.J."/>
            <person name="Swan D.C."/>
            <person name="Goldberg A.V."/>
            <person name="Harris S.R."/>
            <person name="Weinmaier T."/>
            <person name="Markert S."/>
            <person name="Becher D."/>
            <person name="Bernhardt J."/>
            <person name="Dagan T."/>
            <person name="Hacker C."/>
            <person name="Lucocq J.M."/>
            <person name="Schweder T."/>
            <person name="Rattei T."/>
            <person name="Hall N."/>
            <person name="Hirt R.P."/>
            <person name="Embley T.M."/>
        </authorList>
    </citation>
    <scope>NUCLEOTIDE SEQUENCE [LARGE SCALE GENOMIC DNA]</scope>
</reference>
<sequence length="306" mass="35234">MKFLNFLLIIGSACLSEVTQNLALLNDHQSEIHDDAVVEVEWEYVYKDSYSVTALRKHIKDLNNKVNEIISCYNSLMIILLNFKETRQVKTAAIPYKCSKTSPKTSFTNDYNGSNEYIYTYNNTLNILSLLYQSGYKALSDVLLNITTRLRSLGGFTRIVLMLQSGGTQATEKLDLDMKKSQTLIFKFSAELLKASTEMDENSVDSQAKQRLYETKDMLRDWAFDFLKLSQEYFILNDPLAHAHESSVSAELILFTTKSNTNRDEKLVRKLPVNTNTSKNQFTIQKPNNTLKKKNRVYKPRKKQSR</sequence>
<dbReference type="AlphaFoldDB" id="L7JTI4"/>
<evidence type="ECO:0000313" key="2">
    <source>
        <dbReference type="EMBL" id="ELQ74773.1"/>
    </source>
</evidence>
<name>L7JTI4_TRAHO</name>
<dbReference type="InParanoid" id="L7JTI4"/>
<proteinExistence type="predicted"/>
<protein>
    <recommendedName>
        <fullName evidence="4">Secreted protein</fullName>
    </recommendedName>
</protein>
<feature type="signal peptide" evidence="1">
    <location>
        <begin position="1"/>
        <end position="16"/>
    </location>
</feature>
<keyword evidence="1" id="KW-0732">Signal</keyword>
<dbReference type="EMBL" id="JH994024">
    <property type="protein sequence ID" value="ELQ74773.1"/>
    <property type="molecule type" value="Genomic_DNA"/>
</dbReference>
<dbReference type="VEuPathDB" id="MicrosporidiaDB:THOM_2302"/>
<feature type="chain" id="PRO_5003978840" description="Secreted protein" evidence="1">
    <location>
        <begin position="17"/>
        <end position="306"/>
    </location>
</feature>
<evidence type="ECO:0008006" key="4">
    <source>
        <dbReference type="Google" id="ProtNLM"/>
    </source>
</evidence>
<dbReference type="Proteomes" id="UP000011185">
    <property type="component" value="Unassembled WGS sequence"/>
</dbReference>